<proteinExistence type="predicted"/>
<dbReference type="GeneID" id="300082143"/>
<organism evidence="2 3">
    <name type="scientific">Pseudomonas jilinensis</name>
    <dbReference type="NCBI Taxonomy" id="2078689"/>
    <lineage>
        <taxon>Bacteria</taxon>
        <taxon>Pseudomonadati</taxon>
        <taxon>Pseudomonadota</taxon>
        <taxon>Gammaproteobacteria</taxon>
        <taxon>Pseudomonadales</taxon>
        <taxon>Pseudomonadaceae</taxon>
        <taxon>Pseudomonas</taxon>
    </lineage>
</organism>
<evidence type="ECO:0000313" key="2">
    <source>
        <dbReference type="EMBL" id="RHW21022.1"/>
    </source>
</evidence>
<dbReference type="RefSeq" id="WP_124209411.1">
    <property type="nucleotide sequence ID" value="NZ_QJSA01000008.1"/>
</dbReference>
<comment type="caution">
    <text evidence="2">The sequence shown here is derived from an EMBL/GenBank/DDBJ whole genome shotgun (WGS) entry which is preliminary data.</text>
</comment>
<evidence type="ECO:0000313" key="3">
    <source>
        <dbReference type="Proteomes" id="UP000265745"/>
    </source>
</evidence>
<protein>
    <recommendedName>
        <fullName evidence="4">DUF2946 domain-containing protein</fullName>
    </recommendedName>
</protein>
<evidence type="ECO:0000256" key="1">
    <source>
        <dbReference type="SAM" id="MobiDB-lite"/>
    </source>
</evidence>
<accession>A0A396S030</accession>
<dbReference type="EMBL" id="QJSA01000008">
    <property type="protein sequence ID" value="RHW21022.1"/>
    <property type="molecule type" value="Genomic_DNA"/>
</dbReference>
<gene>
    <name evidence="2" type="ORF">C2846_09805</name>
</gene>
<keyword evidence="3" id="KW-1185">Reference proteome</keyword>
<dbReference type="Proteomes" id="UP000265745">
    <property type="component" value="Unassembled WGS sequence"/>
</dbReference>
<reference evidence="2 3" key="1">
    <citation type="submission" date="2018-06" db="EMBL/GenBank/DDBJ databases">
        <title>Pseudomonas jilinensis sp. nov., isolated from the production water of Jilin Oilfield in China.</title>
        <authorList>
            <person name="Wang J."/>
        </authorList>
    </citation>
    <scope>NUCLEOTIDE SEQUENCE [LARGE SCALE GENOMIC DNA]</scope>
    <source>
        <strain evidence="2 3">JS15-10A1</strain>
    </source>
</reference>
<dbReference type="OrthoDB" id="6121367at2"/>
<evidence type="ECO:0008006" key="4">
    <source>
        <dbReference type="Google" id="ProtNLM"/>
    </source>
</evidence>
<sequence length="113" mass="12586">MLSQIATCRFLSALALLSMLLWAGHAFSGYGKIAQVGTISHQHSHDEDLSEQDFQLWGDHQHSSLMADHVHETPHLSAWLPTPQYLAAEQPLTAGPLRLPSGHSTRIERPPRF</sequence>
<feature type="region of interest" description="Disordered" evidence="1">
    <location>
        <begin position="94"/>
        <end position="113"/>
    </location>
</feature>
<name>A0A396S030_9PSED</name>
<dbReference type="AlphaFoldDB" id="A0A396S030"/>